<gene>
    <name evidence="2" type="ORF">M097_0750</name>
</gene>
<dbReference type="Proteomes" id="UP000028134">
    <property type="component" value="Unassembled WGS sequence"/>
</dbReference>
<dbReference type="AlphaFoldDB" id="A0A078RE12"/>
<organism evidence="2 3">
    <name type="scientific">Phocaeicola vulgatus str. 3775 SL</name>
    <name type="common">B</name>
    <name type="synonym">iv</name>
    <dbReference type="NCBI Taxonomy" id="1339350"/>
    <lineage>
        <taxon>Bacteria</taxon>
        <taxon>Pseudomonadati</taxon>
        <taxon>Bacteroidota</taxon>
        <taxon>Bacteroidia</taxon>
        <taxon>Bacteroidales</taxon>
        <taxon>Bacteroidaceae</taxon>
        <taxon>Phocaeicola</taxon>
    </lineage>
</organism>
<keyword evidence="1" id="KW-0812">Transmembrane</keyword>
<dbReference type="PATRIC" id="fig|1339350.3.peg.724"/>
<proteinExistence type="predicted"/>
<dbReference type="EMBL" id="JNHI01000002">
    <property type="protein sequence ID" value="KDS33585.1"/>
    <property type="molecule type" value="Genomic_DNA"/>
</dbReference>
<accession>A0A078RE12</accession>
<protein>
    <submittedName>
        <fullName evidence="2">Uncharacterized protein</fullName>
    </submittedName>
</protein>
<evidence type="ECO:0000256" key="1">
    <source>
        <dbReference type="SAM" id="Phobius"/>
    </source>
</evidence>
<comment type="caution">
    <text evidence="2">The sequence shown here is derived from an EMBL/GenBank/DDBJ whole genome shotgun (WGS) entry which is preliminary data.</text>
</comment>
<feature type="transmembrane region" description="Helical" evidence="1">
    <location>
        <begin position="39"/>
        <end position="60"/>
    </location>
</feature>
<name>A0A078RE12_PHOVU</name>
<keyword evidence="1" id="KW-1133">Transmembrane helix</keyword>
<reference evidence="2 3" key="1">
    <citation type="submission" date="2014-04" db="EMBL/GenBank/DDBJ databases">
        <authorList>
            <person name="Sears C."/>
            <person name="Carroll K."/>
            <person name="Sack B.R."/>
            <person name="Qadri F."/>
            <person name="Myers L.L."/>
            <person name="Chung G.-T."/>
            <person name="Escheverria P."/>
            <person name="Fraser C.M."/>
            <person name="Sadzewicz L."/>
            <person name="Shefchek K.A."/>
            <person name="Tallon L."/>
            <person name="Das S.P."/>
            <person name="Daugherty S."/>
            <person name="Mongodin E.F."/>
        </authorList>
    </citation>
    <scope>NUCLEOTIDE SEQUENCE [LARGE SCALE GENOMIC DNA]</scope>
    <source>
        <strain evidence="3">3775 SL(B) 10 (iv)</strain>
    </source>
</reference>
<keyword evidence="1" id="KW-0472">Membrane</keyword>
<evidence type="ECO:0000313" key="2">
    <source>
        <dbReference type="EMBL" id="KDS33585.1"/>
    </source>
</evidence>
<sequence length="70" mass="8188">MRIHSFLLNFAQKRNKIIQQWTLENLFERLKATIMRNDFLRTIIIIGLIALACLIIYTVGKCTGKFFATI</sequence>
<evidence type="ECO:0000313" key="3">
    <source>
        <dbReference type="Proteomes" id="UP000028134"/>
    </source>
</evidence>